<comment type="caution">
    <text evidence="1">The sequence shown here is derived from an EMBL/GenBank/DDBJ whole genome shotgun (WGS) entry which is preliminary data.</text>
</comment>
<dbReference type="Proteomes" id="UP001159363">
    <property type="component" value="Chromosome 2"/>
</dbReference>
<protein>
    <submittedName>
        <fullName evidence="1">Uncharacterized protein</fullName>
    </submittedName>
</protein>
<accession>A0ABQ9IC46</accession>
<dbReference type="EMBL" id="JARBHB010000002">
    <property type="protein sequence ID" value="KAJ8893886.1"/>
    <property type="molecule type" value="Genomic_DNA"/>
</dbReference>
<organism evidence="1 2">
    <name type="scientific">Dryococelus australis</name>
    <dbReference type="NCBI Taxonomy" id="614101"/>
    <lineage>
        <taxon>Eukaryota</taxon>
        <taxon>Metazoa</taxon>
        <taxon>Ecdysozoa</taxon>
        <taxon>Arthropoda</taxon>
        <taxon>Hexapoda</taxon>
        <taxon>Insecta</taxon>
        <taxon>Pterygota</taxon>
        <taxon>Neoptera</taxon>
        <taxon>Polyneoptera</taxon>
        <taxon>Phasmatodea</taxon>
        <taxon>Verophasmatodea</taxon>
        <taxon>Anareolatae</taxon>
        <taxon>Phasmatidae</taxon>
        <taxon>Eurycanthinae</taxon>
        <taxon>Dryococelus</taxon>
    </lineage>
</organism>
<sequence length="521" mass="58335">MLAFQRRFILGSHFMSCSGMTVAYGSQLESPSLLGGCCLVLDPTSPPPSGSYAFIIYSIGVYHALIFFPRKVTSSIHRSVIECERDWKPVGASAGRWRASGHLFLKVALVDGSVEAGRVASSREGTKTRQIRRYCKGRPYRQQGSKCSPLSSGATTWRPWSPTWLGKERTAVVTVADVCACVRCAAQRATTELVSWCLLTAVHTRHTQQEPAAAEQQTETECIAATHEKAARRPLHTCCDVDCTTAFKWPIRSSDDGLFVMSRLQMTDEKTDARRATDGCEWVSEEIWAGLNSEVLRTDEARSPWWEASVLIAQPPRPPDGCDLSVNVLAEKRVLAVMYCRCLLTNRRHSVSELPNSDWPSQEALWNKLANRSQHRRLTCTKIMYYIYLKVNIFRLSLAPNDSGLKYTVTRSLIRILPERVKKGSSYMIAAAASQRIMLNEQASDKPVTTYLLQRASQHDNSFWGSGLLALFSQCDSGCVEPSRCFEQQKTRSERIDQQKESLRLRVSSSEVCGWQAGLLD</sequence>
<proteinExistence type="predicted"/>
<keyword evidence="2" id="KW-1185">Reference proteome</keyword>
<reference evidence="1 2" key="1">
    <citation type="submission" date="2023-02" db="EMBL/GenBank/DDBJ databases">
        <title>LHISI_Scaffold_Assembly.</title>
        <authorList>
            <person name="Stuart O.P."/>
            <person name="Cleave R."/>
            <person name="Magrath M.J.L."/>
            <person name="Mikheyev A.S."/>
        </authorList>
    </citation>
    <scope>NUCLEOTIDE SEQUENCE [LARGE SCALE GENOMIC DNA]</scope>
    <source>
        <strain evidence="1">Daus_M_001</strain>
        <tissue evidence="1">Leg muscle</tissue>
    </source>
</reference>
<evidence type="ECO:0000313" key="1">
    <source>
        <dbReference type="EMBL" id="KAJ8893886.1"/>
    </source>
</evidence>
<evidence type="ECO:0000313" key="2">
    <source>
        <dbReference type="Proteomes" id="UP001159363"/>
    </source>
</evidence>
<gene>
    <name evidence="1" type="ORF">PR048_006487</name>
</gene>
<name>A0ABQ9IC46_9NEOP</name>